<dbReference type="InterPro" id="IPR042099">
    <property type="entry name" value="ANL_N_sf"/>
</dbReference>
<gene>
    <name evidence="4" type="ORF">OMM_03075</name>
</gene>
<feature type="domain" description="AMP-dependent synthetase/ligase" evidence="3">
    <location>
        <begin position="12"/>
        <end position="348"/>
    </location>
</feature>
<comment type="caution">
    <text evidence="4">The sequence shown here is derived from an EMBL/GenBank/DDBJ whole genome shotgun (WGS) entry which is preliminary data.</text>
</comment>
<dbReference type="InterPro" id="IPR000873">
    <property type="entry name" value="AMP-dep_synth/lig_dom"/>
</dbReference>
<evidence type="ECO:0000259" key="3">
    <source>
        <dbReference type="Pfam" id="PF00501"/>
    </source>
</evidence>
<evidence type="ECO:0000256" key="1">
    <source>
        <dbReference type="ARBA" id="ARBA00006432"/>
    </source>
</evidence>
<protein>
    <submittedName>
        <fullName evidence="4">AMP-dependent synthetase and ligase</fullName>
    </submittedName>
</protein>
<dbReference type="SUPFAM" id="SSF56801">
    <property type="entry name" value="Acetyl-CoA synthetase-like"/>
    <property type="match status" value="1"/>
</dbReference>
<dbReference type="Proteomes" id="UP000189670">
    <property type="component" value="Unassembled WGS sequence"/>
</dbReference>
<name>A0A1V1P7E0_9BACT</name>
<dbReference type="GO" id="GO:0031956">
    <property type="term" value="F:medium-chain fatty acid-CoA ligase activity"/>
    <property type="evidence" value="ECO:0007669"/>
    <property type="project" value="TreeGrafter"/>
</dbReference>
<evidence type="ECO:0000313" key="5">
    <source>
        <dbReference type="Proteomes" id="UP000189670"/>
    </source>
</evidence>
<comment type="similarity">
    <text evidence="1">Belongs to the ATP-dependent AMP-binding enzyme family.</text>
</comment>
<keyword evidence="2 4" id="KW-0436">Ligase</keyword>
<dbReference type="AlphaFoldDB" id="A0A1V1P7E0"/>
<dbReference type="GO" id="GO:0006631">
    <property type="term" value="P:fatty acid metabolic process"/>
    <property type="evidence" value="ECO:0007669"/>
    <property type="project" value="TreeGrafter"/>
</dbReference>
<dbReference type="PANTHER" id="PTHR43201:SF5">
    <property type="entry name" value="MEDIUM-CHAIN ACYL-COA LIGASE ACSF2, MITOCHONDRIAL"/>
    <property type="match status" value="1"/>
</dbReference>
<accession>A0A1V1P7E0</accession>
<evidence type="ECO:0000313" key="4">
    <source>
        <dbReference type="EMBL" id="ETR70666.1"/>
    </source>
</evidence>
<evidence type="ECO:0000256" key="2">
    <source>
        <dbReference type="ARBA" id="ARBA00022598"/>
    </source>
</evidence>
<dbReference type="PANTHER" id="PTHR43201">
    <property type="entry name" value="ACYL-COA SYNTHETASE"/>
    <property type="match status" value="1"/>
</dbReference>
<dbReference type="Gene3D" id="3.40.50.12780">
    <property type="entry name" value="N-terminal domain of ligase-like"/>
    <property type="match status" value="1"/>
</dbReference>
<sequence length="378" mass="42426">MNVQWDVCQIIEKRVQMHPDKTAIYFEDESISYQRLLEGIYQCGHMLLKKEIQKGDRVCAVMLNCVEFLELYFACAKIGAIFVPLNWRLVGPELEYQLIDCGARMLVFHDSFLLNLDAIRTHLKVESDKFVFSASGSPTIPGFELPKCPDWATDFNDIVRNQPKTPMAPPVPVDIDDPLAIVYTSGVTGNPKGAVLSHCQTYFKNFQVSIYTNATPDDILVAQMPLFHSGGLFIVATPALNSGMTIIMRRGFDANEFAQDIQRYKATIVFALTTMWRMILDTSKLDEIDVSSVRCVVGGGERTPASLFEALAERGLYMQQGFGQTENSAMMLMPRADIKRKQGSIGKPGFLLKSGLKAMMDSPFVQVKWEKWLPKAPQ</sequence>
<proteinExistence type="inferred from homology"/>
<organism evidence="4 5">
    <name type="scientific">Candidatus Magnetoglobus multicellularis str. Araruama</name>
    <dbReference type="NCBI Taxonomy" id="890399"/>
    <lineage>
        <taxon>Bacteria</taxon>
        <taxon>Pseudomonadati</taxon>
        <taxon>Thermodesulfobacteriota</taxon>
        <taxon>Desulfobacteria</taxon>
        <taxon>Desulfobacterales</taxon>
        <taxon>Desulfobacteraceae</taxon>
        <taxon>Candidatus Magnetoglobus</taxon>
    </lineage>
</organism>
<reference evidence="5" key="1">
    <citation type="submission" date="2012-11" db="EMBL/GenBank/DDBJ databases">
        <authorList>
            <person name="Lucero-Rivera Y.E."/>
            <person name="Tovar-Ramirez D."/>
        </authorList>
    </citation>
    <scope>NUCLEOTIDE SEQUENCE [LARGE SCALE GENOMIC DNA]</scope>
    <source>
        <strain evidence="5">Araruama</strain>
    </source>
</reference>
<dbReference type="EMBL" id="ATBP01000388">
    <property type="protein sequence ID" value="ETR70666.1"/>
    <property type="molecule type" value="Genomic_DNA"/>
</dbReference>
<dbReference type="Pfam" id="PF00501">
    <property type="entry name" value="AMP-binding"/>
    <property type="match status" value="1"/>
</dbReference>